<dbReference type="Pfam" id="PF01129">
    <property type="entry name" value="ART"/>
    <property type="match status" value="1"/>
</dbReference>
<evidence type="ECO:0000256" key="1">
    <source>
        <dbReference type="ARBA" id="ARBA00009558"/>
    </source>
</evidence>
<comment type="caution">
    <text evidence="9">The sequence shown here is derived from an EMBL/GenBank/DDBJ whole genome shotgun (WGS) entry which is preliminary data.</text>
</comment>
<dbReference type="EMBL" id="CAJOBC010001835">
    <property type="protein sequence ID" value="CAF3701484.1"/>
    <property type="molecule type" value="Genomic_DNA"/>
</dbReference>
<keyword evidence="4" id="KW-0548">Nucleotidyltransferase</keyword>
<dbReference type="EC" id="2.4.2.31" evidence="6"/>
<feature type="compositionally biased region" description="Basic and acidic residues" evidence="7">
    <location>
        <begin position="789"/>
        <end position="803"/>
    </location>
</feature>
<name>A0A814B2U5_9BILA</name>
<keyword evidence="3 6" id="KW-0808">Transferase</keyword>
<evidence type="ECO:0000256" key="6">
    <source>
        <dbReference type="RuleBase" id="RU361228"/>
    </source>
</evidence>
<comment type="similarity">
    <text evidence="1 6">Belongs to the Arg-specific ADP-ribosyltransferase family.</text>
</comment>
<keyword evidence="6" id="KW-0520">NAD</keyword>
<keyword evidence="8" id="KW-0472">Membrane</keyword>
<proteinExistence type="inferred from homology"/>
<evidence type="ECO:0000313" key="10">
    <source>
        <dbReference type="EMBL" id="CAF3701484.1"/>
    </source>
</evidence>
<evidence type="ECO:0000256" key="2">
    <source>
        <dbReference type="ARBA" id="ARBA00022676"/>
    </source>
</evidence>
<comment type="catalytic activity">
    <reaction evidence="5 6">
        <text>L-arginyl-[protein] + NAD(+) = N(omega)-(ADP-D-ribosyl)-L-arginyl-[protein] + nicotinamide + H(+)</text>
        <dbReference type="Rhea" id="RHEA:19149"/>
        <dbReference type="Rhea" id="RHEA-COMP:10532"/>
        <dbReference type="Rhea" id="RHEA-COMP:15087"/>
        <dbReference type="ChEBI" id="CHEBI:15378"/>
        <dbReference type="ChEBI" id="CHEBI:17154"/>
        <dbReference type="ChEBI" id="CHEBI:29965"/>
        <dbReference type="ChEBI" id="CHEBI:57540"/>
        <dbReference type="ChEBI" id="CHEBI:142554"/>
        <dbReference type="EC" id="2.4.2.31"/>
    </reaction>
</comment>
<evidence type="ECO:0000313" key="11">
    <source>
        <dbReference type="Proteomes" id="UP000663829"/>
    </source>
</evidence>
<sequence>MKKERFTSGSCSAFEQHSMAEALSDEQHLSLPPTTSSRRRRFFDLVYETGDKLWPITEHQHVPLRSLEEAIDCVQRHKQYNIDPRIQDKVSIAKRRCSSNPKDDNLTIDESASIQLYTTESTEQEKSFYYILNSTLRLADRSKLKPFFFYLKLILTGLEKLPSFKGVVYRGVNGNISSNFVKDKKFIWWGFSSCTRSLDVLDSADFLGKSGQRTLFYIECVSGKLIQNYSYFSPEDNEVLLMPGIEFLITHKVRPVRGLNIIHLKEITDTPKPPSIVAAATDTADDSTTNKITEDFDLRTEKKQKICGHDCNLWSTKKCCNCSDQRLHRLGYEKYFDGIVYTYSSLSFARAVAKYHRENSAGCKQEKPKQDTLKYHCSGSSTSISMTQALENQRYIQILIIENTSDDQTTVYLDSFIEQMPSFTTFACVSCHIDVAASYGDVSNRHAYQWVIIHFRKTTVTPEALKKFYQYIRVIDNGGYEENLLNELVIIDSDVFRDARFLLRYTQKNTFDTYGQEATRLHLDFDYESQQFHIDSCLFHYIYNMLDNPTLTNANITSEVQLPCNYCELKQIAKQCYHSTTQTCSVMCYDSITNTHKKINQNIIDSLSLHTCIKRNAKCFEQNGLPLISTSPVPIRKMSDIDKRNLLHINARSVYLDQHPCSPATLPPICRNGGVCYPQENLLYRCDYDGCGGTNQSCQNDAKCIDGKCQCFPSYTGYHSTDFNLTIITGAKTEKDKTQLLLLIIVGVSTSLFGLLGSIFYYLWKAGKFTKSEPKQLDIRISDTTWSSSKDHSTEDNDKRSPDIPESPEISNMPKKLPRELSSSRIVRTAQHFDEFD</sequence>
<keyword evidence="8" id="KW-1133">Transmembrane helix</keyword>
<dbReference type="EMBL" id="CAJNOQ010001835">
    <property type="protein sequence ID" value="CAF0922322.1"/>
    <property type="molecule type" value="Genomic_DNA"/>
</dbReference>
<evidence type="ECO:0000256" key="4">
    <source>
        <dbReference type="ARBA" id="ARBA00022695"/>
    </source>
</evidence>
<dbReference type="Proteomes" id="UP000663829">
    <property type="component" value="Unassembled WGS sequence"/>
</dbReference>
<dbReference type="PROSITE" id="PS51996">
    <property type="entry name" value="TR_MART"/>
    <property type="match status" value="1"/>
</dbReference>
<dbReference type="OrthoDB" id="10020002at2759"/>
<evidence type="ECO:0000313" key="9">
    <source>
        <dbReference type="EMBL" id="CAF0922322.1"/>
    </source>
</evidence>
<dbReference type="SUPFAM" id="SSF56399">
    <property type="entry name" value="ADP-ribosylation"/>
    <property type="match status" value="1"/>
</dbReference>
<reference evidence="9" key="1">
    <citation type="submission" date="2021-02" db="EMBL/GenBank/DDBJ databases">
        <authorList>
            <person name="Nowell W R."/>
        </authorList>
    </citation>
    <scope>NUCLEOTIDE SEQUENCE</scope>
</reference>
<keyword evidence="2 6" id="KW-0328">Glycosyltransferase</keyword>
<protein>
    <recommendedName>
        <fullName evidence="6">NAD(P)(+)--arginine ADP-ribosyltransferase</fullName>
        <ecNumber evidence="6">2.4.2.31</ecNumber>
    </recommendedName>
    <alternativeName>
        <fullName evidence="6">Mono(ADP-ribosyl)transferase</fullName>
    </alternativeName>
</protein>
<evidence type="ECO:0000256" key="3">
    <source>
        <dbReference type="ARBA" id="ARBA00022679"/>
    </source>
</evidence>
<evidence type="ECO:0000256" key="7">
    <source>
        <dbReference type="SAM" id="MobiDB-lite"/>
    </source>
</evidence>
<dbReference type="GO" id="GO:0016779">
    <property type="term" value="F:nucleotidyltransferase activity"/>
    <property type="evidence" value="ECO:0007669"/>
    <property type="project" value="UniProtKB-KW"/>
</dbReference>
<dbReference type="Gene3D" id="3.90.176.10">
    <property type="entry name" value="Toxin ADP-ribosyltransferase, Chain A, domain 1"/>
    <property type="match status" value="1"/>
</dbReference>
<keyword evidence="11" id="KW-1185">Reference proteome</keyword>
<dbReference type="InterPro" id="IPR000768">
    <property type="entry name" value="ART"/>
</dbReference>
<evidence type="ECO:0000256" key="8">
    <source>
        <dbReference type="SAM" id="Phobius"/>
    </source>
</evidence>
<gene>
    <name evidence="9" type="ORF">GPM918_LOCUS9724</name>
    <name evidence="10" type="ORF">SRO942_LOCUS9725</name>
</gene>
<evidence type="ECO:0000256" key="5">
    <source>
        <dbReference type="ARBA" id="ARBA00047597"/>
    </source>
</evidence>
<feature type="transmembrane region" description="Helical" evidence="8">
    <location>
        <begin position="740"/>
        <end position="764"/>
    </location>
</feature>
<keyword evidence="8" id="KW-0812">Transmembrane</keyword>
<dbReference type="Proteomes" id="UP000681722">
    <property type="component" value="Unassembled WGS sequence"/>
</dbReference>
<accession>A0A814B2U5</accession>
<keyword evidence="6" id="KW-0521">NADP</keyword>
<organism evidence="9 11">
    <name type="scientific">Didymodactylos carnosus</name>
    <dbReference type="NCBI Taxonomy" id="1234261"/>
    <lineage>
        <taxon>Eukaryota</taxon>
        <taxon>Metazoa</taxon>
        <taxon>Spiralia</taxon>
        <taxon>Gnathifera</taxon>
        <taxon>Rotifera</taxon>
        <taxon>Eurotatoria</taxon>
        <taxon>Bdelloidea</taxon>
        <taxon>Philodinida</taxon>
        <taxon>Philodinidae</taxon>
        <taxon>Didymodactylos</taxon>
    </lineage>
</organism>
<dbReference type="AlphaFoldDB" id="A0A814B2U5"/>
<feature type="region of interest" description="Disordered" evidence="7">
    <location>
        <begin position="786"/>
        <end position="837"/>
    </location>
</feature>
<dbReference type="GO" id="GO:0106274">
    <property type="term" value="F:NAD+-protein-arginine ADP-ribosyltransferase activity"/>
    <property type="evidence" value="ECO:0007669"/>
    <property type="project" value="UniProtKB-EC"/>
</dbReference>